<accession>A0A183IWR1</accession>
<name>A0A183IWR1_9BILA</name>
<proteinExistence type="predicted"/>
<sequence length="70" mass="7579">MAVRLTTKTYANGGGTVTSDCDGSSSLDSLTYCGSSSIDECDMKGLHEYESNLEKYKGASFVRVCFFTKD</sequence>
<dbReference type="WBParaSite" id="SBAD_0000835701-mRNA-1">
    <property type="protein sequence ID" value="SBAD_0000835701-mRNA-1"/>
    <property type="gene ID" value="SBAD_0000835701"/>
</dbReference>
<protein>
    <submittedName>
        <fullName evidence="3">PRKCSH_1 domain-containing protein</fullName>
    </submittedName>
</protein>
<dbReference type="AlphaFoldDB" id="A0A183IWR1"/>
<evidence type="ECO:0000313" key="3">
    <source>
        <dbReference type="WBParaSite" id="SBAD_0000835701-mRNA-1"/>
    </source>
</evidence>
<organism evidence="3">
    <name type="scientific">Soboliphyme baturini</name>
    <dbReference type="NCBI Taxonomy" id="241478"/>
    <lineage>
        <taxon>Eukaryota</taxon>
        <taxon>Metazoa</taxon>
        <taxon>Ecdysozoa</taxon>
        <taxon>Nematoda</taxon>
        <taxon>Enoplea</taxon>
        <taxon>Dorylaimia</taxon>
        <taxon>Dioctophymatida</taxon>
        <taxon>Dioctophymatoidea</taxon>
        <taxon>Soboliphymatidae</taxon>
        <taxon>Soboliphyme</taxon>
    </lineage>
</organism>
<dbReference type="EMBL" id="UZAM01011207">
    <property type="protein sequence ID" value="VDP15189.1"/>
    <property type="molecule type" value="Genomic_DNA"/>
</dbReference>
<reference evidence="1 2" key="2">
    <citation type="submission" date="2018-11" db="EMBL/GenBank/DDBJ databases">
        <authorList>
            <consortium name="Pathogen Informatics"/>
        </authorList>
    </citation>
    <scope>NUCLEOTIDE SEQUENCE [LARGE SCALE GENOMIC DNA]</scope>
</reference>
<evidence type="ECO:0000313" key="2">
    <source>
        <dbReference type="Proteomes" id="UP000270296"/>
    </source>
</evidence>
<keyword evidence="2" id="KW-1185">Reference proteome</keyword>
<dbReference type="Proteomes" id="UP000270296">
    <property type="component" value="Unassembled WGS sequence"/>
</dbReference>
<evidence type="ECO:0000313" key="1">
    <source>
        <dbReference type="EMBL" id="VDP15189.1"/>
    </source>
</evidence>
<gene>
    <name evidence="1" type="ORF">SBAD_LOCUS8058</name>
</gene>
<reference evidence="3" key="1">
    <citation type="submission" date="2016-06" db="UniProtKB">
        <authorList>
            <consortium name="WormBaseParasite"/>
        </authorList>
    </citation>
    <scope>IDENTIFICATION</scope>
</reference>